<organism evidence="2 3">
    <name type="scientific">Flavihumibacter petaseus NBRC 106054</name>
    <dbReference type="NCBI Taxonomy" id="1220578"/>
    <lineage>
        <taxon>Bacteria</taxon>
        <taxon>Pseudomonadati</taxon>
        <taxon>Bacteroidota</taxon>
        <taxon>Chitinophagia</taxon>
        <taxon>Chitinophagales</taxon>
        <taxon>Chitinophagaceae</taxon>
        <taxon>Flavihumibacter</taxon>
    </lineage>
</organism>
<keyword evidence="3" id="KW-1185">Reference proteome</keyword>
<accession>A0A0E9MYX8</accession>
<dbReference type="PANTHER" id="PTHR37833">
    <property type="entry name" value="LIPOPROTEIN-RELATED"/>
    <property type="match status" value="1"/>
</dbReference>
<dbReference type="InterPro" id="IPR011467">
    <property type="entry name" value="DUF1573"/>
</dbReference>
<feature type="chain" id="PRO_5002430018" description="DUF1573 domain-containing protein" evidence="1">
    <location>
        <begin position="22"/>
        <end position="144"/>
    </location>
</feature>
<gene>
    <name evidence="2" type="ORF">FPE01S_02_00220</name>
</gene>
<evidence type="ECO:0000313" key="2">
    <source>
        <dbReference type="EMBL" id="GAO42917.1"/>
    </source>
</evidence>
<dbReference type="STRING" id="1220578.FPE01S_02_00220"/>
<name>A0A0E9MYX8_9BACT</name>
<dbReference type="AlphaFoldDB" id="A0A0E9MYX8"/>
<sequence>MNLKKLFCFLTLLAIASGIRAQNPQQADPVKMETSHDFGVIRHGRPVTYDFVVVNTGKVPLTLNNVTASCGCTTPQWSPEPVPAGGKTTITVGYNAANEGPFEKSVTLQYNDGQSKTIFIKGKVDKAQPPAPLNQSVLLLKQTL</sequence>
<dbReference type="Proteomes" id="UP000033121">
    <property type="component" value="Unassembled WGS sequence"/>
</dbReference>
<protein>
    <recommendedName>
        <fullName evidence="4">DUF1573 domain-containing protein</fullName>
    </recommendedName>
</protein>
<reference evidence="2 3" key="1">
    <citation type="submission" date="2015-04" db="EMBL/GenBank/DDBJ databases">
        <title>Whole genome shotgun sequence of Flavihumibacter petaseus NBRC 106054.</title>
        <authorList>
            <person name="Miyazawa S."/>
            <person name="Hosoyama A."/>
            <person name="Hashimoto M."/>
            <person name="Noguchi M."/>
            <person name="Tsuchikane K."/>
            <person name="Ohji S."/>
            <person name="Yamazoe A."/>
            <person name="Ichikawa N."/>
            <person name="Kimura A."/>
            <person name="Fujita N."/>
        </authorList>
    </citation>
    <scope>NUCLEOTIDE SEQUENCE [LARGE SCALE GENOMIC DNA]</scope>
    <source>
        <strain evidence="2 3">NBRC 106054</strain>
    </source>
</reference>
<feature type="signal peptide" evidence="1">
    <location>
        <begin position="1"/>
        <end position="21"/>
    </location>
</feature>
<dbReference type="Gene3D" id="2.60.40.10">
    <property type="entry name" value="Immunoglobulins"/>
    <property type="match status" value="1"/>
</dbReference>
<dbReference type="EMBL" id="BBWV01000002">
    <property type="protein sequence ID" value="GAO42917.1"/>
    <property type="molecule type" value="Genomic_DNA"/>
</dbReference>
<keyword evidence="1" id="KW-0732">Signal</keyword>
<evidence type="ECO:0008006" key="4">
    <source>
        <dbReference type="Google" id="ProtNLM"/>
    </source>
</evidence>
<dbReference type="PANTHER" id="PTHR37833:SF1">
    <property type="entry name" value="SIGNAL PEPTIDE PROTEIN"/>
    <property type="match status" value="1"/>
</dbReference>
<proteinExistence type="predicted"/>
<comment type="caution">
    <text evidence="2">The sequence shown here is derived from an EMBL/GenBank/DDBJ whole genome shotgun (WGS) entry which is preliminary data.</text>
</comment>
<dbReference type="InterPro" id="IPR013783">
    <property type="entry name" value="Ig-like_fold"/>
</dbReference>
<evidence type="ECO:0000313" key="3">
    <source>
        <dbReference type="Proteomes" id="UP000033121"/>
    </source>
</evidence>
<evidence type="ECO:0000256" key="1">
    <source>
        <dbReference type="SAM" id="SignalP"/>
    </source>
</evidence>
<dbReference type="Pfam" id="PF07610">
    <property type="entry name" value="DUF1573"/>
    <property type="match status" value="1"/>
</dbReference>